<gene>
    <name evidence="2" type="ORF">AG1IA_09502</name>
</gene>
<accession>L8WI44</accession>
<proteinExistence type="predicted"/>
<organism evidence="2 3">
    <name type="scientific">Thanatephorus cucumeris (strain AG1-IA)</name>
    <name type="common">Rice sheath blight fungus</name>
    <name type="synonym">Rhizoctonia solani</name>
    <dbReference type="NCBI Taxonomy" id="983506"/>
    <lineage>
        <taxon>Eukaryota</taxon>
        <taxon>Fungi</taxon>
        <taxon>Dikarya</taxon>
        <taxon>Basidiomycota</taxon>
        <taxon>Agaricomycotina</taxon>
        <taxon>Agaricomycetes</taxon>
        <taxon>Cantharellales</taxon>
        <taxon>Ceratobasidiaceae</taxon>
        <taxon>Rhizoctonia</taxon>
        <taxon>Rhizoctonia solani AG-1</taxon>
    </lineage>
</organism>
<evidence type="ECO:0000313" key="2">
    <source>
        <dbReference type="EMBL" id="ELU36468.1"/>
    </source>
</evidence>
<feature type="region of interest" description="Disordered" evidence="1">
    <location>
        <begin position="51"/>
        <end position="85"/>
    </location>
</feature>
<protein>
    <submittedName>
        <fullName evidence="2">Uncharacterized protein</fullName>
    </submittedName>
</protein>
<dbReference type="EMBL" id="AFRT01003337">
    <property type="protein sequence ID" value="ELU36468.1"/>
    <property type="molecule type" value="Genomic_DNA"/>
</dbReference>
<dbReference type="Proteomes" id="UP000011668">
    <property type="component" value="Unassembled WGS sequence"/>
</dbReference>
<feature type="compositionally biased region" description="Low complexity" evidence="1">
    <location>
        <begin position="64"/>
        <end position="74"/>
    </location>
</feature>
<keyword evidence="3" id="KW-1185">Reference proteome</keyword>
<reference evidence="2 3" key="1">
    <citation type="journal article" date="2013" name="Nat. Commun.">
        <title>The evolution and pathogenic mechanisms of the rice sheath blight pathogen.</title>
        <authorList>
            <person name="Zheng A."/>
            <person name="Lin R."/>
            <person name="Xu L."/>
            <person name="Qin P."/>
            <person name="Tang C."/>
            <person name="Ai P."/>
            <person name="Zhang D."/>
            <person name="Liu Y."/>
            <person name="Sun Z."/>
            <person name="Feng H."/>
            <person name="Wang Y."/>
            <person name="Chen Y."/>
            <person name="Liang X."/>
            <person name="Fu R."/>
            <person name="Li Q."/>
            <person name="Zhang J."/>
            <person name="Yu X."/>
            <person name="Xie Z."/>
            <person name="Ding L."/>
            <person name="Guan P."/>
            <person name="Tang J."/>
            <person name="Liang Y."/>
            <person name="Wang S."/>
            <person name="Deng Q."/>
            <person name="Li S."/>
            <person name="Zhu J."/>
            <person name="Wang L."/>
            <person name="Liu H."/>
            <person name="Li P."/>
        </authorList>
    </citation>
    <scope>NUCLEOTIDE SEQUENCE [LARGE SCALE GENOMIC DNA]</scope>
    <source>
        <strain evidence="3">AG-1 IA</strain>
    </source>
</reference>
<name>L8WI44_THACA</name>
<comment type="caution">
    <text evidence="2">The sequence shown here is derived from an EMBL/GenBank/DDBJ whole genome shotgun (WGS) entry which is preliminary data.</text>
</comment>
<evidence type="ECO:0000313" key="3">
    <source>
        <dbReference type="Proteomes" id="UP000011668"/>
    </source>
</evidence>
<sequence>MRIPPLVYSLSDSFGNIMSEIHILTGRKLHRTSSAFAYLMKACAHAGTMQMRRSQTGGLGGARQGSRGASTTRGSGDHMTPVAIL</sequence>
<evidence type="ECO:0000256" key="1">
    <source>
        <dbReference type="SAM" id="MobiDB-lite"/>
    </source>
</evidence>
<dbReference type="AlphaFoldDB" id="L8WI44"/>
<dbReference type="HOGENOM" id="CLU_2514178_0_0_1"/>